<keyword evidence="2" id="KW-0012">Acyltransferase</keyword>
<keyword evidence="5" id="KW-1185">Reference proteome</keyword>
<accession>A0A1E3QY07</accession>
<dbReference type="OrthoDB" id="47374at2759"/>
<dbReference type="Proteomes" id="UP000094336">
    <property type="component" value="Unassembled WGS sequence"/>
</dbReference>
<name>A0A1E3QY07_9ASCO</name>
<dbReference type="STRING" id="984486.A0A1E3QY07"/>
<dbReference type="PANTHER" id="PTHR42919:SF8">
    <property type="entry name" value="N-ALPHA-ACETYLTRANSFERASE 50"/>
    <property type="match status" value="1"/>
</dbReference>
<dbReference type="Gene3D" id="3.40.630.30">
    <property type="match status" value="1"/>
</dbReference>
<organism evidence="4 5">
    <name type="scientific">Babjeviella inositovora NRRL Y-12698</name>
    <dbReference type="NCBI Taxonomy" id="984486"/>
    <lineage>
        <taxon>Eukaryota</taxon>
        <taxon>Fungi</taxon>
        <taxon>Dikarya</taxon>
        <taxon>Ascomycota</taxon>
        <taxon>Saccharomycotina</taxon>
        <taxon>Pichiomycetes</taxon>
        <taxon>Serinales incertae sedis</taxon>
        <taxon>Babjeviella</taxon>
    </lineage>
</organism>
<proteinExistence type="predicted"/>
<gene>
    <name evidence="4" type="ORF">BABINDRAFT_159106</name>
</gene>
<evidence type="ECO:0000259" key="3">
    <source>
        <dbReference type="PROSITE" id="PS51186"/>
    </source>
</evidence>
<dbReference type="InterPro" id="IPR016181">
    <property type="entry name" value="Acyl_CoA_acyltransferase"/>
</dbReference>
<dbReference type="PANTHER" id="PTHR42919">
    <property type="entry name" value="N-ALPHA-ACETYLTRANSFERASE"/>
    <property type="match status" value="1"/>
</dbReference>
<evidence type="ECO:0000256" key="2">
    <source>
        <dbReference type="ARBA" id="ARBA00023315"/>
    </source>
</evidence>
<evidence type="ECO:0000313" key="5">
    <source>
        <dbReference type="Proteomes" id="UP000094336"/>
    </source>
</evidence>
<dbReference type="SUPFAM" id="SSF55729">
    <property type="entry name" value="Acyl-CoA N-acyltransferases (Nat)"/>
    <property type="match status" value="1"/>
</dbReference>
<dbReference type="Pfam" id="PF00583">
    <property type="entry name" value="Acetyltransf_1"/>
    <property type="match status" value="1"/>
</dbReference>
<sequence>MARKLISLDDLTPNCLGVLKTINSVVLPTSYTAEWYQESLEAGELVKLAYYSEIPVGAIKAKQVYSSNTSKPSTVPTGVYIESFAVLPAYQQKGVGSALLENLEAETAKRFIHELIAHVWCENTAGVAWYELKGFIKKDEVEKGYYEAQGLKNPDAYVMVKKI</sequence>
<dbReference type="PROSITE" id="PS51186">
    <property type="entry name" value="GNAT"/>
    <property type="match status" value="1"/>
</dbReference>
<dbReference type="InterPro" id="IPR051556">
    <property type="entry name" value="N-term/lysine_N-AcTrnsfr"/>
</dbReference>
<reference evidence="5" key="1">
    <citation type="submission" date="2016-05" db="EMBL/GenBank/DDBJ databases">
        <title>Comparative genomics of biotechnologically important yeasts.</title>
        <authorList>
            <consortium name="DOE Joint Genome Institute"/>
            <person name="Riley R."/>
            <person name="Haridas S."/>
            <person name="Wolfe K.H."/>
            <person name="Lopes M.R."/>
            <person name="Hittinger C.T."/>
            <person name="Goker M."/>
            <person name="Salamov A."/>
            <person name="Wisecaver J."/>
            <person name="Long T.M."/>
            <person name="Aerts A.L."/>
            <person name="Barry K."/>
            <person name="Choi C."/>
            <person name="Clum A."/>
            <person name="Coughlan A.Y."/>
            <person name="Deshpande S."/>
            <person name="Douglass A.P."/>
            <person name="Hanson S.J."/>
            <person name="Klenk H.-P."/>
            <person name="Labutti K."/>
            <person name="Lapidus A."/>
            <person name="Lindquist E."/>
            <person name="Lipzen A."/>
            <person name="Meier-Kolthoff J.P."/>
            <person name="Ohm R.A."/>
            <person name="Otillar R.P."/>
            <person name="Pangilinan J."/>
            <person name="Peng Y."/>
            <person name="Rokas A."/>
            <person name="Rosa C.A."/>
            <person name="Scheuner C."/>
            <person name="Sibirny A.A."/>
            <person name="Slot J.C."/>
            <person name="Stielow J.B."/>
            <person name="Sun H."/>
            <person name="Kurtzman C.P."/>
            <person name="Blackwell M."/>
            <person name="Grigoriev I.V."/>
            <person name="Jeffries T.W."/>
        </authorList>
    </citation>
    <scope>NUCLEOTIDE SEQUENCE [LARGE SCALE GENOMIC DNA]</scope>
    <source>
        <strain evidence="5">NRRL Y-12698</strain>
    </source>
</reference>
<dbReference type="RefSeq" id="XP_018987866.1">
    <property type="nucleotide sequence ID" value="XM_019127464.1"/>
</dbReference>
<dbReference type="GO" id="GO:0007064">
    <property type="term" value="P:mitotic sister chromatid cohesion"/>
    <property type="evidence" value="ECO:0007669"/>
    <property type="project" value="TreeGrafter"/>
</dbReference>
<dbReference type="EMBL" id="KV454426">
    <property type="protein sequence ID" value="ODQ82538.1"/>
    <property type="molecule type" value="Genomic_DNA"/>
</dbReference>
<protein>
    <recommendedName>
        <fullName evidence="3">N-acetyltransferase domain-containing protein</fullName>
    </recommendedName>
</protein>
<dbReference type="AlphaFoldDB" id="A0A1E3QY07"/>
<dbReference type="GO" id="GO:0031415">
    <property type="term" value="C:NatA complex"/>
    <property type="evidence" value="ECO:0007669"/>
    <property type="project" value="TreeGrafter"/>
</dbReference>
<dbReference type="CDD" id="cd04301">
    <property type="entry name" value="NAT_SF"/>
    <property type="match status" value="1"/>
</dbReference>
<evidence type="ECO:0000256" key="1">
    <source>
        <dbReference type="ARBA" id="ARBA00022679"/>
    </source>
</evidence>
<dbReference type="InterPro" id="IPR000182">
    <property type="entry name" value="GNAT_dom"/>
</dbReference>
<feature type="domain" description="N-acetyltransferase" evidence="3">
    <location>
        <begin position="6"/>
        <end position="163"/>
    </location>
</feature>
<evidence type="ECO:0000313" key="4">
    <source>
        <dbReference type="EMBL" id="ODQ82538.1"/>
    </source>
</evidence>
<dbReference type="GO" id="GO:0016747">
    <property type="term" value="F:acyltransferase activity, transferring groups other than amino-acyl groups"/>
    <property type="evidence" value="ECO:0007669"/>
    <property type="project" value="InterPro"/>
</dbReference>
<keyword evidence="1" id="KW-0808">Transferase</keyword>
<dbReference type="GeneID" id="30145317"/>